<proteinExistence type="predicted"/>
<gene>
    <name evidence="1" type="ORF">ACFY35_03115</name>
</gene>
<evidence type="ECO:0000313" key="1">
    <source>
        <dbReference type="EMBL" id="MFF5288400.1"/>
    </source>
</evidence>
<dbReference type="RefSeq" id="WP_020511265.1">
    <property type="nucleotide sequence ID" value="NZ_JBIAZU010000001.1"/>
</dbReference>
<name>A0ABW6W799_9ACTN</name>
<dbReference type="EMBL" id="JBIAZU010000001">
    <property type="protein sequence ID" value="MFF5288400.1"/>
    <property type="molecule type" value="Genomic_DNA"/>
</dbReference>
<sequence>MTQAAVQGAVITLQRPAEATNAARRYKIYIDDVKVGAIRVGKTIEIPVAPGQHRIKAKIDWCSSPELIVTVGPGQRAALAVGTSGSILSMLANQIFAPHKYLALTPAQG</sequence>
<evidence type="ECO:0000313" key="2">
    <source>
        <dbReference type="Proteomes" id="UP001602245"/>
    </source>
</evidence>
<protein>
    <recommendedName>
        <fullName evidence="3">PEGA domain-containing protein</fullName>
    </recommendedName>
</protein>
<dbReference type="Proteomes" id="UP001602245">
    <property type="component" value="Unassembled WGS sequence"/>
</dbReference>
<organism evidence="1 2">
    <name type="scientific">Paractinoplanes globisporus</name>
    <dbReference type="NCBI Taxonomy" id="113565"/>
    <lineage>
        <taxon>Bacteria</taxon>
        <taxon>Bacillati</taxon>
        <taxon>Actinomycetota</taxon>
        <taxon>Actinomycetes</taxon>
        <taxon>Micromonosporales</taxon>
        <taxon>Micromonosporaceae</taxon>
        <taxon>Paractinoplanes</taxon>
    </lineage>
</organism>
<reference evidence="1 2" key="1">
    <citation type="submission" date="2024-10" db="EMBL/GenBank/DDBJ databases">
        <title>The Natural Products Discovery Center: Release of the First 8490 Sequenced Strains for Exploring Actinobacteria Biosynthetic Diversity.</title>
        <authorList>
            <person name="Kalkreuter E."/>
            <person name="Kautsar S.A."/>
            <person name="Yang D."/>
            <person name="Bader C.D."/>
            <person name="Teijaro C.N."/>
            <person name="Fluegel L."/>
            <person name="Davis C.M."/>
            <person name="Simpson J.R."/>
            <person name="Lauterbach L."/>
            <person name="Steele A.D."/>
            <person name="Gui C."/>
            <person name="Meng S."/>
            <person name="Li G."/>
            <person name="Viehrig K."/>
            <person name="Ye F."/>
            <person name="Su P."/>
            <person name="Kiefer A.F."/>
            <person name="Nichols A."/>
            <person name="Cepeda A.J."/>
            <person name="Yan W."/>
            <person name="Fan B."/>
            <person name="Jiang Y."/>
            <person name="Adhikari A."/>
            <person name="Zheng C.-J."/>
            <person name="Schuster L."/>
            <person name="Cowan T.M."/>
            <person name="Smanski M.J."/>
            <person name="Chevrette M.G."/>
            <person name="De Carvalho L.P.S."/>
            <person name="Shen B."/>
        </authorList>
    </citation>
    <scope>NUCLEOTIDE SEQUENCE [LARGE SCALE GENOMIC DNA]</scope>
    <source>
        <strain evidence="1 2">NPDC000087</strain>
    </source>
</reference>
<evidence type="ECO:0008006" key="3">
    <source>
        <dbReference type="Google" id="ProtNLM"/>
    </source>
</evidence>
<accession>A0ABW6W799</accession>
<keyword evidence="2" id="KW-1185">Reference proteome</keyword>
<comment type="caution">
    <text evidence="1">The sequence shown here is derived from an EMBL/GenBank/DDBJ whole genome shotgun (WGS) entry which is preliminary data.</text>
</comment>